<evidence type="ECO:0000256" key="6">
    <source>
        <dbReference type="SAM" id="Phobius"/>
    </source>
</evidence>
<evidence type="ECO:0000259" key="7">
    <source>
        <dbReference type="PROSITE" id="PS50011"/>
    </source>
</evidence>
<evidence type="ECO:0000256" key="3">
    <source>
        <dbReference type="ARBA" id="ARBA00022777"/>
    </source>
</evidence>
<keyword evidence="4 5" id="KW-0067">ATP-binding</keyword>
<feature type="transmembrane region" description="Helical" evidence="6">
    <location>
        <begin position="327"/>
        <end position="346"/>
    </location>
</feature>
<name>A0ABQ4QAV5_9BURK</name>
<reference evidence="8 9" key="1">
    <citation type="journal article" date="2022" name="Int. J. Syst. Evol. Microbiol.">
        <title>Noviherbaspirillum aridicola sp. nov., isolated from an arid soil in Pakistan.</title>
        <authorList>
            <person name="Khan I.U."/>
            <person name="Saqib M."/>
            <person name="Amin A."/>
            <person name="Hussain F."/>
            <person name="Li L."/>
            <person name="Liu Y.H."/>
            <person name="Fang B.Z."/>
            <person name="Ahmed I."/>
            <person name="Li W.J."/>
        </authorList>
    </citation>
    <scope>NUCLEOTIDE SEQUENCE [LARGE SCALE GENOMIC DNA]</scope>
    <source>
        <strain evidence="8 9">NCCP-691</strain>
    </source>
</reference>
<dbReference type="PROSITE" id="PS00107">
    <property type="entry name" value="PROTEIN_KINASE_ATP"/>
    <property type="match status" value="1"/>
</dbReference>
<keyword evidence="6" id="KW-0472">Membrane</keyword>
<dbReference type="PANTHER" id="PTHR43289">
    <property type="entry name" value="MITOGEN-ACTIVATED PROTEIN KINASE KINASE KINASE 20-RELATED"/>
    <property type="match status" value="1"/>
</dbReference>
<evidence type="ECO:0000256" key="2">
    <source>
        <dbReference type="ARBA" id="ARBA00022741"/>
    </source>
</evidence>
<evidence type="ECO:0000313" key="8">
    <source>
        <dbReference type="EMBL" id="GIZ54022.1"/>
    </source>
</evidence>
<feature type="binding site" evidence="5">
    <location>
        <position position="49"/>
    </location>
    <ligand>
        <name>ATP</name>
        <dbReference type="ChEBI" id="CHEBI:30616"/>
    </ligand>
</feature>
<evidence type="ECO:0000256" key="1">
    <source>
        <dbReference type="ARBA" id="ARBA00022679"/>
    </source>
</evidence>
<evidence type="ECO:0000313" key="9">
    <source>
        <dbReference type="Proteomes" id="UP000887222"/>
    </source>
</evidence>
<keyword evidence="6" id="KW-1133">Transmembrane helix</keyword>
<dbReference type="Proteomes" id="UP000887222">
    <property type="component" value="Unassembled WGS sequence"/>
</dbReference>
<accession>A0ABQ4QAV5</accession>
<protein>
    <recommendedName>
        <fullName evidence="7">Protein kinase domain-containing protein</fullName>
    </recommendedName>
</protein>
<dbReference type="EMBL" id="BPMK01000024">
    <property type="protein sequence ID" value="GIZ54022.1"/>
    <property type="molecule type" value="Genomic_DNA"/>
</dbReference>
<dbReference type="SMART" id="SM00220">
    <property type="entry name" value="S_TKc"/>
    <property type="match status" value="1"/>
</dbReference>
<feature type="domain" description="Protein kinase" evidence="7">
    <location>
        <begin position="20"/>
        <end position="293"/>
    </location>
</feature>
<dbReference type="CDD" id="cd14014">
    <property type="entry name" value="STKc_PknB_like"/>
    <property type="match status" value="1"/>
</dbReference>
<dbReference type="Gene3D" id="3.30.200.20">
    <property type="entry name" value="Phosphorylase Kinase, domain 1"/>
    <property type="match status" value="1"/>
</dbReference>
<evidence type="ECO:0000256" key="5">
    <source>
        <dbReference type="PROSITE-ProRule" id="PRU10141"/>
    </source>
</evidence>
<sequence>MSATASSRSHYSEPHRIGRFSIAHELGRGTTGCVYLGHDTVVGRDVAIKTANPRLSGSDKARCERQLINEARIAGRLSHPNIVTIYDASSEGGVTYVAMEYLQGHTLARLLDGGRRYPAHEAASIGWRIAGALEHAHRRGVVHRDLKPANIYMVNDLQPKLIDFGIARGPNRLPDDEVRPDEVVTLMAGEQLLGTPNYMSPEQARGEPVDARTDIYSLGAVMYEMLTGCKPFQAQSADKLLQQIAYKAPRAPHEVNPEVPMSLSRVVLQAMSKRPEKRYQSAERMALDIRRYLLKERRARRRLNLAVDAAVQAAERDEDTRAPDRRLLLAGLAAAAVLLAAAAAVLKFG</sequence>
<dbReference type="InterPro" id="IPR011009">
    <property type="entry name" value="Kinase-like_dom_sf"/>
</dbReference>
<dbReference type="InterPro" id="IPR017441">
    <property type="entry name" value="Protein_kinase_ATP_BS"/>
</dbReference>
<keyword evidence="3" id="KW-0418">Kinase</keyword>
<dbReference type="RefSeq" id="WP_220810432.1">
    <property type="nucleotide sequence ID" value="NZ_BPMK01000024.1"/>
</dbReference>
<evidence type="ECO:0000256" key="4">
    <source>
        <dbReference type="ARBA" id="ARBA00022840"/>
    </source>
</evidence>
<keyword evidence="6" id="KW-0812">Transmembrane</keyword>
<dbReference type="Pfam" id="PF00069">
    <property type="entry name" value="Pkinase"/>
    <property type="match status" value="1"/>
</dbReference>
<dbReference type="PANTHER" id="PTHR43289:SF6">
    <property type="entry name" value="SERINE_THREONINE-PROTEIN KINASE NEKL-3"/>
    <property type="match status" value="1"/>
</dbReference>
<proteinExistence type="predicted"/>
<dbReference type="SUPFAM" id="SSF56112">
    <property type="entry name" value="Protein kinase-like (PK-like)"/>
    <property type="match status" value="1"/>
</dbReference>
<dbReference type="PROSITE" id="PS00108">
    <property type="entry name" value="PROTEIN_KINASE_ST"/>
    <property type="match status" value="1"/>
</dbReference>
<dbReference type="InterPro" id="IPR000719">
    <property type="entry name" value="Prot_kinase_dom"/>
</dbReference>
<gene>
    <name evidence="8" type="ORF">NCCP691_40360</name>
</gene>
<keyword evidence="9" id="KW-1185">Reference proteome</keyword>
<dbReference type="Gene3D" id="1.10.510.10">
    <property type="entry name" value="Transferase(Phosphotransferase) domain 1"/>
    <property type="match status" value="1"/>
</dbReference>
<organism evidence="8 9">
    <name type="scientific">Noviherbaspirillum aridicola</name>
    <dbReference type="NCBI Taxonomy" id="2849687"/>
    <lineage>
        <taxon>Bacteria</taxon>
        <taxon>Pseudomonadati</taxon>
        <taxon>Pseudomonadota</taxon>
        <taxon>Betaproteobacteria</taxon>
        <taxon>Burkholderiales</taxon>
        <taxon>Oxalobacteraceae</taxon>
        <taxon>Noviherbaspirillum</taxon>
    </lineage>
</organism>
<comment type="caution">
    <text evidence="8">The sequence shown here is derived from an EMBL/GenBank/DDBJ whole genome shotgun (WGS) entry which is preliminary data.</text>
</comment>
<dbReference type="PROSITE" id="PS50011">
    <property type="entry name" value="PROTEIN_KINASE_DOM"/>
    <property type="match status" value="1"/>
</dbReference>
<dbReference type="InterPro" id="IPR008271">
    <property type="entry name" value="Ser/Thr_kinase_AS"/>
</dbReference>
<keyword evidence="1" id="KW-0808">Transferase</keyword>
<keyword evidence="2 5" id="KW-0547">Nucleotide-binding</keyword>